<dbReference type="PANTHER" id="PTHR23077:SF117">
    <property type="entry name" value="AAA+ ATPASE DOMAIN-CONTAINING PROTEIN"/>
    <property type="match status" value="1"/>
</dbReference>
<dbReference type="AlphaFoldDB" id="A0A8J5SQC2"/>
<dbReference type="InterPro" id="IPR003959">
    <property type="entry name" value="ATPase_AAA_core"/>
</dbReference>
<gene>
    <name evidence="2" type="ORF">GUJ93_ZPchr0004g40065</name>
</gene>
<reference evidence="2" key="2">
    <citation type="submission" date="2021-02" db="EMBL/GenBank/DDBJ databases">
        <authorList>
            <person name="Kimball J.A."/>
            <person name="Haas M.W."/>
            <person name="Macchietto M."/>
            <person name="Kono T."/>
            <person name="Duquette J."/>
            <person name="Shao M."/>
        </authorList>
    </citation>
    <scope>NUCLEOTIDE SEQUENCE</scope>
    <source>
        <tissue evidence="2">Fresh leaf tissue</tissue>
    </source>
</reference>
<dbReference type="GO" id="GO:0005524">
    <property type="term" value="F:ATP binding"/>
    <property type="evidence" value="ECO:0007669"/>
    <property type="project" value="InterPro"/>
</dbReference>
<dbReference type="InterPro" id="IPR050168">
    <property type="entry name" value="AAA_ATPase_domain"/>
</dbReference>
<organism evidence="2 3">
    <name type="scientific">Zizania palustris</name>
    <name type="common">Northern wild rice</name>
    <dbReference type="NCBI Taxonomy" id="103762"/>
    <lineage>
        <taxon>Eukaryota</taxon>
        <taxon>Viridiplantae</taxon>
        <taxon>Streptophyta</taxon>
        <taxon>Embryophyta</taxon>
        <taxon>Tracheophyta</taxon>
        <taxon>Spermatophyta</taxon>
        <taxon>Magnoliopsida</taxon>
        <taxon>Liliopsida</taxon>
        <taxon>Poales</taxon>
        <taxon>Poaceae</taxon>
        <taxon>BOP clade</taxon>
        <taxon>Oryzoideae</taxon>
        <taxon>Oryzeae</taxon>
        <taxon>Zizaniinae</taxon>
        <taxon>Zizania</taxon>
    </lineage>
</organism>
<reference evidence="2" key="1">
    <citation type="journal article" date="2021" name="bioRxiv">
        <title>Whole Genome Assembly and Annotation of Northern Wild Rice, Zizania palustris L., Supports a Whole Genome Duplication in the Zizania Genus.</title>
        <authorList>
            <person name="Haas M."/>
            <person name="Kono T."/>
            <person name="Macchietto M."/>
            <person name="Millas R."/>
            <person name="McGilp L."/>
            <person name="Shao M."/>
            <person name="Duquette J."/>
            <person name="Hirsch C.N."/>
            <person name="Kimball J."/>
        </authorList>
    </citation>
    <scope>NUCLEOTIDE SEQUENCE</scope>
    <source>
        <tissue evidence="2">Fresh leaf tissue</tissue>
    </source>
</reference>
<keyword evidence="3" id="KW-1185">Reference proteome</keyword>
<sequence length="110" mass="11739">MEDWVSAKSVGKNSVTRGVTKEIPAVTWDDIGGLKDLKKNLQQAIEWPIKHAASFDKLGISPVRGVPLHGPTGCSKTTLAKAAAHAAQASFFSLSGAELYSKYVGEDLDK</sequence>
<accession>A0A8J5SQC2</accession>
<dbReference type="PANTHER" id="PTHR23077">
    <property type="entry name" value="AAA-FAMILY ATPASE"/>
    <property type="match status" value="1"/>
</dbReference>
<evidence type="ECO:0000259" key="1">
    <source>
        <dbReference type="Pfam" id="PF00004"/>
    </source>
</evidence>
<proteinExistence type="predicted"/>
<protein>
    <recommendedName>
        <fullName evidence="1">ATPase AAA-type core domain-containing protein</fullName>
    </recommendedName>
</protein>
<evidence type="ECO:0000313" key="2">
    <source>
        <dbReference type="EMBL" id="KAG8064975.1"/>
    </source>
</evidence>
<dbReference type="EMBL" id="JAAALK010000285">
    <property type="protein sequence ID" value="KAG8064975.1"/>
    <property type="molecule type" value="Genomic_DNA"/>
</dbReference>
<evidence type="ECO:0000313" key="3">
    <source>
        <dbReference type="Proteomes" id="UP000729402"/>
    </source>
</evidence>
<dbReference type="Pfam" id="PF00004">
    <property type="entry name" value="AAA"/>
    <property type="match status" value="1"/>
</dbReference>
<dbReference type="Proteomes" id="UP000729402">
    <property type="component" value="Unassembled WGS sequence"/>
</dbReference>
<feature type="domain" description="ATPase AAA-type core" evidence="1">
    <location>
        <begin position="68"/>
        <end position="107"/>
    </location>
</feature>
<dbReference type="GO" id="GO:0016887">
    <property type="term" value="F:ATP hydrolysis activity"/>
    <property type="evidence" value="ECO:0007669"/>
    <property type="project" value="InterPro"/>
</dbReference>
<name>A0A8J5SQC2_ZIZPA</name>
<dbReference type="OrthoDB" id="10254455at2759"/>
<comment type="caution">
    <text evidence="2">The sequence shown here is derived from an EMBL/GenBank/DDBJ whole genome shotgun (WGS) entry which is preliminary data.</text>
</comment>